<dbReference type="InterPro" id="IPR019334">
    <property type="entry name" value="TMEM170A/B/YPR153W-like"/>
</dbReference>
<evidence type="ECO:0000256" key="5">
    <source>
        <dbReference type="ARBA" id="ARBA00023136"/>
    </source>
</evidence>
<feature type="transmembrane region" description="Helical" evidence="6">
    <location>
        <begin position="63"/>
        <end position="83"/>
    </location>
</feature>
<name>A0ABR3VSS2_9PEZI</name>
<comment type="caution">
    <text evidence="7">The sequence shown here is derived from an EMBL/GenBank/DDBJ whole genome shotgun (WGS) entry which is preliminary data.</text>
</comment>
<keyword evidence="3 6" id="KW-0812">Transmembrane</keyword>
<evidence type="ECO:0000256" key="6">
    <source>
        <dbReference type="SAM" id="Phobius"/>
    </source>
</evidence>
<evidence type="ECO:0008006" key="9">
    <source>
        <dbReference type="Google" id="ProtNLM"/>
    </source>
</evidence>
<accession>A0ABR3VSS2</accession>
<dbReference type="PANTHER" id="PTHR22779">
    <property type="entry name" value="SD17342P"/>
    <property type="match status" value="1"/>
</dbReference>
<evidence type="ECO:0000313" key="8">
    <source>
        <dbReference type="Proteomes" id="UP001586593"/>
    </source>
</evidence>
<dbReference type="EMBL" id="JAZHXJ010001558">
    <property type="protein sequence ID" value="KAL1844657.1"/>
    <property type="molecule type" value="Genomic_DNA"/>
</dbReference>
<reference evidence="7 8" key="1">
    <citation type="journal article" date="2024" name="Commun. Biol.">
        <title>Comparative genomic analysis of thermophilic fungi reveals convergent evolutionary adaptations and gene losses.</title>
        <authorList>
            <person name="Steindorff A.S."/>
            <person name="Aguilar-Pontes M.V."/>
            <person name="Robinson A.J."/>
            <person name="Andreopoulos B."/>
            <person name="LaButti K."/>
            <person name="Kuo A."/>
            <person name="Mondo S."/>
            <person name="Riley R."/>
            <person name="Otillar R."/>
            <person name="Haridas S."/>
            <person name="Lipzen A."/>
            <person name="Grimwood J."/>
            <person name="Schmutz J."/>
            <person name="Clum A."/>
            <person name="Reid I.D."/>
            <person name="Moisan M.C."/>
            <person name="Butler G."/>
            <person name="Nguyen T.T.M."/>
            <person name="Dewar K."/>
            <person name="Conant G."/>
            <person name="Drula E."/>
            <person name="Henrissat B."/>
            <person name="Hansel C."/>
            <person name="Singer S."/>
            <person name="Hutchinson M.I."/>
            <person name="de Vries R.P."/>
            <person name="Natvig D.O."/>
            <person name="Powell A.J."/>
            <person name="Tsang A."/>
            <person name="Grigoriev I.V."/>
        </authorList>
    </citation>
    <scope>NUCLEOTIDE SEQUENCE [LARGE SCALE GENOMIC DNA]</scope>
    <source>
        <strain evidence="7 8">ATCC 24622</strain>
    </source>
</reference>
<comment type="subcellular location">
    <subcellularLocation>
        <location evidence="1">Membrane</location>
        <topology evidence="1">Multi-pass membrane protein</topology>
    </subcellularLocation>
</comment>
<proteinExistence type="inferred from homology"/>
<evidence type="ECO:0000256" key="1">
    <source>
        <dbReference type="ARBA" id="ARBA00004141"/>
    </source>
</evidence>
<comment type="similarity">
    <text evidence="2">Belongs to the TMEM170 family.</text>
</comment>
<protein>
    <recommendedName>
        <fullName evidence="9">Integral membrane protein</fullName>
    </recommendedName>
</protein>
<keyword evidence="8" id="KW-1185">Reference proteome</keyword>
<evidence type="ECO:0000256" key="4">
    <source>
        <dbReference type="ARBA" id="ARBA00022989"/>
    </source>
</evidence>
<gene>
    <name evidence="7" type="ORF">VTK73DRAFT_2079</name>
</gene>
<evidence type="ECO:0000256" key="2">
    <source>
        <dbReference type="ARBA" id="ARBA00006325"/>
    </source>
</evidence>
<evidence type="ECO:0000313" key="7">
    <source>
        <dbReference type="EMBL" id="KAL1844657.1"/>
    </source>
</evidence>
<dbReference type="Pfam" id="PF10190">
    <property type="entry name" value="Tmemb_170"/>
    <property type="match status" value="1"/>
</dbReference>
<sequence>MQGAQHAKRSPAGDGPFVALMDDLASNELPKHYVRPPFPSLHPRLGNSEWDLRRLSDMWRFTLLWTLIMYALFHLGAASIALVMQIGKRRANWRYLWMVPLLYLAMAGVEALLAGSIVGLIVGAVYIAGHYPMSPWIPFFWGWINVLVLVVSSFSIQGGL</sequence>
<feature type="transmembrane region" description="Helical" evidence="6">
    <location>
        <begin position="95"/>
        <end position="128"/>
    </location>
</feature>
<dbReference type="Proteomes" id="UP001586593">
    <property type="component" value="Unassembled WGS sequence"/>
</dbReference>
<organism evidence="7 8">
    <name type="scientific">Phialemonium thermophilum</name>
    <dbReference type="NCBI Taxonomy" id="223376"/>
    <lineage>
        <taxon>Eukaryota</taxon>
        <taxon>Fungi</taxon>
        <taxon>Dikarya</taxon>
        <taxon>Ascomycota</taxon>
        <taxon>Pezizomycotina</taxon>
        <taxon>Sordariomycetes</taxon>
        <taxon>Sordariomycetidae</taxon>
        <taxon>Cephalothecales</taxon>
        <taxon>Cephalothecaceae</taxon>
        <taxon>Phialemonium</taxon>
    </lineage>
</organism>
<evidence type="ECO:0000256" key="3">
    <source>
        <dbReference type="ARBA" id="ARBA00022692"/>
    </source>
</evidence>
<keyword evidence="5 6" id="KW-0472">Membrane</keyword>
<feature type="transmembrane region" description="Helical" evidence="6">
    <location>
        <begin position="140"/>
        <end position="159"/>
    </location>
</feature>
<dbReference type="PANTHER" id="PTHR22779:SF6">
    <property type="entry name" value="SD17342P"/>
    <property type="match status" value="1"/>
</dbReference>
<keyword evidence="4 6" id="KW-1133">Transmembrane helix</keyword>